<dbReference type="PROSITE" id="PS52019">
    <property type="entry name" value="PKS_MFAS_DH"/>
    <property type="match status" value="1"/>
</dbReference>
<feature type="region of interest" description="N-terminal hotdog fold" evidence="4">
    <location>
        <begin position="103"/>
        <end position="259"/>
    </location>
</feature>
<dbReference type="InterPro" id="IPR049900">
    <property type="entry name" value="PKS_mFAS_DH"/>
</dbReference>
<organism evidence="8 9">
    <name type="scientific">Cytospora mali</name>
    <name type="common">Apple Valsa canker fungus</name>
    <name type="synonym">Valsa mali</name>
    <dbReference type="NCBI Taxonomy" id="578113"/>
    <lineage>
        <taxon>Eukaryota</taxon>
        <taxon>Fungi</taxon>
        <taxon>Dikarya</taxon>
        <taxon>Ascomycota</taxon>
        <taxon>Pezizomycotina</taxon>
        <taxon>Sordariomycetes</taxon>
        <taxon>Sordariomycetidae</taxon>
        <taxon>Diaporthales</taxon>
        <taxon>Cytosporaceae</taxon>
        <taxon>Cytospora</taxon>
    </lineage>
</organism>
<dbReference type="InterPro" id="IPR042104">
    <property type="entry name" value="PKS_dehydratase_sf"/>
</dbReference>
<evidence type="ECO:0000256" key="1">
    <source>
        <dbReference type="ARBA" id="ARBA00022450"/>
    </source>
</evidence>
<dbReference type="InterPro" id="IPR001031">
    <property type="entry name" value="Thioesterase"/>
</dbReference>
<keyword evidence="1" id="KW-0596">Phosphopantetheine</keyword>
<dbReference type="Pfam" id="PF00975">
    <property type="entry name" value="Thioesterase"/>
    <property type="match status" value="1"/>
</dbReference>
<feature type="domain" description="PKS/mFAS DH" evidence="7">
    <location>
        <begin position="103"/>
        <end position="426"/>
    </location>
</feature>
<dbReference type="InterPro" id="IPR006162">
    <property type="entry name" value="Ppantetheine_attach_site"/>
</dbReference>
<name>A0A194UQ39_CYTMA</name>
<feature type="region of interest" description="Disordered" evidence="5">
    <location>
        <begin position="444"/>
        <end position="478"/>
    </location>
</feature>
<evidence type="ECO:0000313" key="9">
    <source>
        <dbReference type="Proteomes" id="UP000078576"/>
    </source>
</evidence>
<dbReference type="InterPro" id="IPR029058">
    <property type="entry name" value="AB_hydrolase_fold"/>
</dbReference>
<keyword evidence="2" id="KW-0597">Phosphoprotein</keyword>
<dbReference type="SUPFAM" id="SSF53474">
    <property type="entry name" value="alpha/beta-Hydrolases"/>
    <property type="match status" value="1"/>
</dbReference>
<evidence type="ECO:0000259" key="7">
    <source>
        <dbReference type="PROSITE" id="PS52019"/>
    </source>
</evidence>
<dbReference type="Gene3D" id="3.40.50.1820">
    <property type="entry name" value="alpha/beta hydrolase"/>
    <property type="match status" value="1"/>
</dbReference>
<feature type="domain" description="Carrier" evidence="6">
    <location>
        <begin position="366"/>
        <end position="444"/>
    </location>
</feature>
<dbReference type="SUPFAM" id="SSF47336">
    <property type="entry name" value="ACP-like"/>
    <property type="match status" value="1"/>
</dbReference>
<evidence type="ECO:0000256" key="4">
    <source>
        <dbReference type="PROSITE-ProRule" id="PRU01363"/>
    </source>
</evidence>
<comment type="caution">
    <text evidence="4">Lacks conserved residue(s) required for the propagation of feature annotation.</text>
</comment>
<accession>A0A194UQ39</accession>
<dbReference type="Proteomes" id="UP000078576">
    <property type="component" value="Unassembled WGS sequence"/>
</dbReference>
<dbReference type="OrthoDB" id="329835at2759"/>
<dbReference type="Gene3D" id="1.10.1200.10">
    <property type="entry name" value="ACP-like"/>
    <property type="match status" value="1"/>
</dbReference>
<evidence type="ECO:0000256" key="5">
    <source>
        <dbReference type="SAM" id="MobiDB-lite"/>
    </source>
</evidence>
<dbReference type="PROSITE" id="PS50075">
    <property type="entry name" value="CARRIER"/>
    <property type="match status" value="1"/>
</dbReference>
<reference evidence="9" key="1">
    <citation type="submission" date="2014-12" db="EMBL/GenBank/DDBJ databases">
        <title>Genome Sequence of Valsa Canker Pathogens Uncovers a Specific Adaption of Colonization on Woody Bark.</title>
        <authorList>
            <person name="Yin Z."/>
            <person name="Liu H."/>
            <person name="Gao X."/>
            <person name="Li Z."/>
            <person name="Song N."/>
            <person name="Ke X."/>
            <person name="Dai Q."/>
            <person name="Wu Y."/>
            <person name="Sun Y."/>
            <person name="Xu J.-R."/>
            <person name="Kang Z.K."/>
            <person name="Wang L."/>
            <person name="Huang L."/>
        </authorList>
    </citation>
    <scope>NUCLEOTIDE SEQUENCE [LARGE SCALE GENOMIC DNA]</scope>
    <source>
        <strain evidence="9">SXYL134</strain>
    </source>
</reference>
<evidence type="ECO:0000259" key="6">
    <source>
        <dbReference type="PROSITE" id="PS50075"/>
    </source>
</evidence>
<dbReference type="InterPro" id="IPR009081">
    <property type="entry name" value="PP-bd_ACP"/>
</dbReference>
<dbReference type="Pfam" id="PF00550">
    <property type="entry name" value="PP-binding"/>
    <property type="match status" value="1"/>
</dbReference>
<dbReference type="EMBL" id="KN714670">
    <property type="protein sequence ID" value="KUI53774.1"/>
    <property type="molecule type" value="Genomic_DNA"/>
</dbReference>
<keyword evidence="9" id="KW-1185">Reference proteome</keyword>
<dbReference type="InterPro" id="IPR036736">
    <property type="entry name" value="ACP-like_sf"/>
</dbReference>
<dbReference type="GO" id="GO:0004312">
    <property type="term" value="F:fatty acid synthase activity"/>
    <property type="evidence" value="ECO:0007669"/>
    <property type="project" value="TreeGrafter"/>
</dbReference>
<dbReference type="STRING" id="694573.A0A194UQ39"/>
<dbReference type="PROSITE" id="PS00012">
    <property type="entry name" value="PHOSPHOPANTETHEINE"/>
    <property type="match status" value="1"/>
</dbReference>
<dbReference type="GO" id="GO:0006633">
    <property type="term" value="P:fatty acid biosynthetic process"/>
    <property type="evidence" value="ECO:0007669"/>
    <property type="project" value="TreeGrafter"/>
</dbReference>
<dbReference type="PANTHER" id="PTHR43775">
    <property type="entry name" value="FATTY ACID SYNTHASE"/>
    <property type="match status" value="1"/>
</dbReference>
<dbReference type="Gene3D" id="3.10.129.110">
    <property type="entry name" value="Polyketide synthase dehydratase"/>
    <property type="match status" value="1"/>
</dbReference>
<feature type="compositionally biased region" description="Basic and acidic residues" evidence="5">
    <location>
        <begin position="451"/>
        <end position="460"/>
    </location>
</feature>
<gene>
    <name evidence="8" type="ORF">VP1G_01079</name>
</gene>
<dbReference type="AlphaFoldDB" id="A0A194UQ39"/>
<evidence type="ECO:0000256" key="2">
    <source>
        <dbReference type="ARBA" id="ARBA00022553"/>
    </source>
</evidence>
<evidence type="ECO:0000256" key="3">
    <source>
        <dbReference type="ARBA" id="ARBA00022679"/>
    </source>
</evidence>
<evidence type="ECO:0000313" key="8">
    <source>
        <dbReference type="EMBL" id="KUI53774.1"/>
    </source>
</evidence>
<feature type="region of interest" description="C-terminal hotdog fold" evidence="4">
    <location>
        <begin position="276"/>
        <end position="426"/>
    </location>
</feature>
<sequence>MVFVEMGPSVASFITSLLEPQTRTLDHLGWRVATLYLQGRRLNWHQIYASAGAEEFLESLPRYPLDTKSEFLVPFQENDEATELPEKAAGEVALQSESRRTPFRFLSHKIQADSSDARKFNFVADIIAIVPFIKAHQVGEMPLCPASVYIELALEAVEFSIAEQSRGLSLKPTPADFYLLTDISFDAALVYNETRPIQHVIMALHSEPGAARGHYGFESGAFCAGRIATQLQAQVQESVVRKTAFVHRQTQSTFGQDAKGFERFSVDRFMLPADSSQLHAQELSIYRSIVDVGHSMVGDSYVLDAHGRLVAWVEGMCFKKLSLKSFKRHLSVISGSAQSSLSDTAEVTPLSAQSPVTPVQPDAAAMAIPPLGNELRDMFLDIFGVNIGEADKQSSLSALGVDSMGSIELLQELEARFAIRSLGDADWIPALTLQELESTLHKQISSAADPRPFEPARDSDAAIGSRPETPESLEGSRSEDIESAWTSFPLVIGTHTQDAIPLYLFHDGSGRCSMYSKLAVPGYNLPVVRTMEDLAALYIEKAGLHNQQRVMLGGWSFGGVLAFEVARQLQSHGTSVLGVILIDSPPPLNYEPLPQAVIDYVVDRLPARLSLTRDDLSAQFSKHANLLKHYHPAQAPGVELPGPPCVLIRCTRTFDTERLCGVSYPWLCSTEFREDAAKGWEQGCRCRAAG</sequence>
<dbReference type="PANTHER" id="PTHR43775:SF37">
    <property type="entry name" value="SI:DKEY-61P9.11"/>
    <property type="match status" value="1"/>
</dbReference>
<dbReference type="InterPro" id="IPR050091">
    <property type="entry name" value="PKS_NRPS_Biosynth_Enz"/>
</dbReference>
<protein>
    <submittedName>
        <fullName evidence="8">Conidial yellow pigment biosynthesis polyketide synthase</fullName>
    </submittedName>
</protein>
<proteinExistence type="predicted"/>
<keyword evidence="3" id="KW-0808">Transferase</keyword>